<feature type="transmembrane region" description="Helical" evidence="1">
    <location>
        <begin position="79"/>
        <end position="99"/>
    </location>
</feature>
<dbReference type="EMBL" id="BPLQ01006518">
    <property type="protein sequence ID" value="GIY23190.1"/>
    <property type="molecule type" value="Genomic_DNA"/>
</dbReference>
<keyword evidence="1" id="KW-0812">Transmembrane</keyword>
<organism evidence="2 3">
    <name type="scientific">Caerostris darwini</name>
    <dbReference type="NCBI Taxonomy" id="1538125"/>
    <lineage>
        <taxon>Eukaryota</taxon>
        <taxon>Metazoa</taxon>
        <taxon>Ecdysozoa</taxon>
        <taxon>Arthropoda</taxon>
        <taxon>Chelicerata</taxon>
        <taxon>Arachnida</taxon>
        <taxon>Araneae</taxon>
        <taxon>Araneomorphae</taxon>
        <taxon>Entelegynae</taxon>
        <taxon>Araneoidea</taxon>
        <taxon>Araneidae</taxon>
        <taxon>Caerostris</taxon>
    </lineage>
</organism>
<evidence type="ECO:0000256" key="1">
    <source>
        <dbReference type="SAM" id="Phobius"/>
    </source>
</evidence>
<proteinExistence type="predicted"/>
<dbReference type="AlphaFoldDB" id="A0AAV4RN93"/>
<comment type="caution">
    <text evidence="2">The sequence shown here is derived from an EMBL/GenBank/DDBJ whole genome shotgun (WGS) entry which is preliminary data.</text>
</comment>
<accession>A0AAV4RN93</accession>
<protein>
    <submittedName>
        <fullName evidence="2">Uncharacterized protein</fullName>
    </submittedName>
</protein>
<sequence>MEKYLFTLADQVPIDVALISSPSIVWTACYFLGFLSTSTKWSSSLIQSDSSPHSRLTVLIPLNLASVLHLFLFSSILPFFCLMSISVYSSFLICLDSILKIRPKGFWLHHWLRTF</sequence>
<gene>
    <name evidence="2" type="ORF">CDAR_56201</name>
</gene>
<name>A0AAV4RN93_9ARAC</name>
<keyword evidence="1" id="KW-1133">Transmembrane helix</keyword>
<reference evidence="2 3" key="1">
    <citation type="submission" date="2021-06" db="EMBL/GenBank/DDBJ databases">
        <title>Caerostris darwini draft genome.</title>
        <authorList>
            <person name="Kono N."/>
            <person name="Arakawa K."/>
        </authorList>
    </citation>
    <scope>NUCLEOTIDE SEQUENCE [LARGE SCALE GENOMIC DNA]</scope>
</reference>
<dbReference type="PROSITE" id="PS51257">
    <property type="entry name" value="PROKAR_LIPOPROTEIN"/>
    <property type="match status" value="1"/>
</dbReference>
<keyword evidence="3" id="KW-1185">Reference proteome</keyword>
<feature type="transmembrane region" description="Helical" evidence="1">
    <location>
        <begin position="12"/>
        <end position="35"/>
    </location>
</feature>
<keyword evidence="1" id="KW-0472">Membrane</keyword>
<evidence type="ECO:0000313" key="2">
    <source>
        <dbReference type="EMBL" id="GIY23190.1"/>
    </source>
</evidence>
<dbReference type="Proteomes" id="UP001054837">
    <property type="component" value="Unassembled WGS sequence"/>
</dbReference>
<evidence type="ECO:0000313" key="3">
    <source>
        <dbReference type="Proteomes" id="UP001054837"/>
    </source>
</evidence>